<feature type="domain" description="FecR protein" evidence="1">
    <location>
        <begin position="29"/>
        <end position="131"/>
    </location>
</feature>
<evidence type="ECO:0000259" key="1">
    <source>
        <dbReference type="Pfam" id="PF04773"/>
    </source>
</evidence>
<reference evidence="2 3" key="1">
    <citation type="journal article" date="2020" name="ISME J.">
        <title>Comparative genomics reveals insights into cyanobacterial evolution and habitat adaptation.</title>
        <authorList>
            <person name="Chen M.Y."/>
            <person name="Teng W.K."/>
            <person name="Zhao L."/>
            <person name="Hu C.X."/>
            <person name="Zhou Y.K."/>
            <person name="Han B.P."/>
            <person name="Song L.R."/>
            <person name="Shu W.S."/>
        </authorList>
    </citation>
    <scope>NUCLEOTIDE SEQUENCE [LARGE SCALE GENOMIC DNA]</scope>
    <source>
        <strain evidence="2 3">FACHB-723</strain>
    </source>
</reference>
<dbReference type="PANTHER" id="PTHR38731">
    <property type="entry name" value="LIPL45-RELATED LIPOPROTEIN-RELATED"/>
    <property type="match status" value="1"/>
</dbReference>
<name>A0ABR7ZUD6_9CYAN</name>
<sequence length="241" mass="26301">MSGNVIYRNLYNYANRPARVGDRLQVASDEISTGANSAVVLQVDTGIGLIYIEENTTIRLLSLKIAPDNGRIVNLSVPRGKARLQVRRFTNRGSQLNIQTPSGISGVRGTSYIVQSDPSGNTVLTTLSGSVATSAQNRTEIVNGGQQNRMVVGDPPSPPMPIDNDVSLRYTIERRVSGIERSIIFVGYTSRFNFVSVNGVEQSLDRDGRFMSKLPVTSNLKARVIVRTTTGITRSYEVPIL</sequence>
<comment type="caution">
    <text evidence="2">The sequence shown here is derived from an EMBL/GenBank/DDBJ whole genome shotgun (WGS) entry which is preliminary data.</text>
</comment>
<gene>
    <name evidence="2" type="ORF">H6F41_04565</name>
</gene>
<proteinExistence type="predicted"/>
<evidence type="ECO:0000313" key="2">
    <source>
        <dbReference type="EMBL" id="MBD2187417.1"/>
    </source>
</evidence>
<dbReference type="Proteomes" id="UP000642094">
    <property type="component" value="Unassembled WGS sequence"/>
</dbReference>
<dbReference type="InterPro" id="IPR006860">
    <property type="entry name" value="FecR"/>
</dbReference>
<dbReference type="Pfam" id="PF04773">
    <property type="entry name" value="FecR"/>
    <property type="match status" value="1"/>
</dbReference>
<dbReference type="PANTHER" id="PTHR38731:SF1">
    <property type="entry name" value="FECR PROTEIN DOMAIN-CONTAINING PROTEIN"/>
    <property type="match status" value="1"/>
</dbReference>
<evidence type="ECO:0000313" key="3">
    <source>
        <dbReference type="Proteomes" id="UP000642094"/>
    </source>
</evidence>
<accession>A0ABR7ZUD6</accession>
<organism evidence="2 3">
    <name type="scientific">Pseudanabaena mucicola FACHB-723</name>
    <dbReference type="NCBI Taxonomy" id="2692860"/>
    <lineage>
        <taxon>Bacteria</taxon>
        <taxon>Bacillati</taxon>
        <taxon>Cyanobacteriota</taxon>
        <taxon>Cyanophyceae</taxon>
        <taxon>Pseudanabaenales</taxon>
        <taxon>Pseudanabaenaceae</taxon>
        <taxon>Pseudanabaena</taxon>
    </lineage>
</organism>
<dbReference type="EMBL" id="JACJQB010000005">
    <property type="protein sequence ID" value="MBD2187417.1"/>
    <property type="molecule type" value="Genomic_DNA"/>
</dbReference>
<dbReference type="RefSeq" id="WP_190402294.1">
    <property type="nucleotide sequence ID" value="NZ_JACJQB010000005.1"/>
</dbReference>
<keyword evidence="3" id="KW-1185">Reference proteome</keyword>
<dbReference type="Gene3D" id="2.60.120.1440">
    <property type="match status" value="1"/>
</dbReference>
<protein>
    <submittedName>
        <fullName evidence="2">FecR domain-containing protein</fullName>
    </submittedName>
</protein>